<organism evidence="2 3">
    <name type="scientific">Caerostris extrusa</name>
    <name type="common">Bark spider</name>
    <name type="synonym">Caerostris bankana</name>
    <dbReference type="NCBI Taxonomy" id="172846"/>
    <lineage>
        <taxon>Eukaryota</taxon>
        <taxon>Metazoa</taxon>
        <taxon>Ecdysozoa</taxon>
        <taxon>Arthropoda</taxon>
        <taxon>Chelicerata</taxon>
        <taxon>Arachnida</taxon>
        <taxon>Araneae</taxon>
        <taxon>Araneomorphae</taxon>
        <taxon>Entelegynae</taxon>
        <taxon>Araneoidea</taxon>
        <taxon>Araneidae</taxon>
        <taxon>Caerostris</taxon>
    </lineage>
</organism>
<feature type="transmembrane region" description="Helical" evidence="1">
    <location>
        <begin position="12"/>
        <end position="29"/>
    </location>
</feature>
<keyword evidence="1" id="KW-1133">Transmembrane helix</keyword>
<dbReference type="EMBL" id="BPLR01010068">
    <property type="protein sequence ID" value="GIY36619.1"/>
    <property type="molecule type" value="Genomic_DNA"/>
</dbReference>
<gene>
    <name evidence="2" type="ORF">CEXT_145911</name>
</gene>
<sequence length="118" mass="13117">MSHKQRRHFHLFFALLESCLIGCIGRGFLSSRKKGIIWKKGLMHQAFATGPVKPCLGLSRESFNSPKEPYSEAGKPCCRPGGEQAALCSLPKISGFQRIKLDDFVSYSEMIQNCQGPV</sequence>
<dbReference type="Proteomes" id="UP001054945">
    <property type="component" value="Unassembled WGS sequence"/>
</dbReference>
<evidence type="ECO:0000313" key="2">
    <source>
        <dbReference type="EMBL" id="GIY36619.1"/>
    </source>
</evidence>
<dbReference type="AlphaFoldDB" id="A0AAV4SRQ2"/>
<evidence type="ECO:0000256" key="1">
    <source>
        <dbReference type="SAM" id="Phobius"/>
    </source>
</evidence>
<reference evidence="2 3" key="1">
    <citation type="submission" date="2021-06" db="EMBL/GenBank/DDBJ databases">
        <title>Caerostris extrusa draft genome.</title>
        <authorList>
            <person name="Kono N."/>
            <person name="Arakawa K."/>
        </authorList>
    </citation>
    <scope>NUCLEOTIDE SEQUENCE [LARGE SCALE GENOMIC DNA]</scope>
</reference>
<evidence type="ECO:0000313" key="3">
    <source>
        <dbReference type="Proteomes" id="UP001054945"/>
    </source>
</evidence>
<name>A0AAV4SRQ2_CAEEX</name>
<accession>A0AAV4SRQ2</accession>
<keyword evidence="1" id="KW-0472">Membrane</keyword>
<comment type="caution">
    <text evidence="2">The sequence shown here is derived from an EMBL/GenBank/DDBJ whole genome shotgun (WGS) entry which is preliminary data.</text>
</comment>
<proteinExistence type="predicted"/>
<keyword evidence="3" id="KW-1185">Reference proteome</keyword>
<keyword evidence="1" id="KW-0812">Transmembrane</keyword>
<protein>
    <submittedName>
        <fullName evidence="2">Uncharacterized protein</fullName>
    </submittedName>
</protein>